<dbReference type="OMA" id="HHYLNER"/>
<dbReference type="InterPro" id="IPR013989">
    <property type="entry name" value="Dev_and_cell_death_domain"/>
</dbReference>
<feature type="region of interest" description="Disordered" evidence="1">
    <location>
        <begin position="426"/>
        <end position="452"/>
    </location>
</feature>
<comment type="caution">
    <text evidence="3">The sequence shown here is derived from an EMBL/GenBank/DDBJ whole genome shotgun (WGS) entry which is preliminary data.</text>
</comment>
<protein>
    <recommendedName>
        <fullName evidence="2">DCD domain-containing protein</fullName>
    </recommendedName>
</protein>
<name>A0A0K9NRH5_ZOSMR</name>
<feature type="region of interest" description="Disordered" evidence="1">
    <location>
        <begin position="390"/>
        <end position="413"/>
    </location>
</feature>
<evidence type="ECO:0000313" key="3">
    <source>
        <dbReference type="EMBL" id="KMZ59384.1"/>
    </source>
</evidence>
<dbReference type="Pfam" id="PF10539">
    <property type="entry name" value="Dev_Cell_Death"/>
    <property type="match status" value="1"/>
</dbReference>
<sequence length="452" mass="52263">MTRGIRGKGKKQKRNDAHASTSAAALGIQNKKRIRNRRRNPQAQSTPAANKNAGPSSDPVTATNNGQVKEKSKERISGFIFMCNAVTKPECYQYCAFGLPKRKLDVVERINRGTKLFLYDFDLKLLYGVYKAIAKGGENLEPKAFRGKFPAQVKFEIFKDCLPLPESDFKHAIKDNYNKRNKFDPELSSGQVRKLISLFRPFAVQPPQHQSTEERRHLPPHHYPDVRQRSPLLHYPEPRRLSPLPHYPDVRQLSPLPNFPDVRQRSPPHHYLNERRTSPPSLHYLEERRRSPPLPYPDERRPSPPRHLGEERRPSPVRHLPEDPYMPLGRHAGAHQHPYDLYAPPPYIHRESYPPQPQSSHELYGLPYPTPRVPINSYYPTEDPYYKSMPPRYYNESVPPERSAPESSYKRLGDYSRAANSYSREAARMDPIRQSDFHVSSQYSFHGGPPSY</sequence>
<dbReference type="PROSITE" id="PS51222">
    <property type="entry name" value="DCD"/>
    <property type="match status" value="1"/>
</dbReference>
<feature type="compositionally biased region" description="Basic residues" evidence="1">
    <location>
        <begin position="30"/>
        <end position="40"/>
    </location>
</feature>
<feature type="compositionally biased region" description="Basic and acidic residues" evidence="1">
    <location>
        <begin position="297"/>
        <end position="322"/>
    </location>
</feature>
<evidence type="ECO:0000313" key="4">
    <source>
        <dbReference type="Proteomes" id="UP000036987"/>
    </source>
</evidence>
<keyword evidence="4" id="KW-1185">Reference proteome</keyword>
<dbReference type="AlphaFoldDB" id="A0A0K9NRH5"/>
<feature type="compositionally biased region" description="Basic residues" evidence="1">
    <location>
        <begin position="1"/>
        <end position="13"/>
    </location>
</feature>
<feature type="region of interest" description="Disordered" evidence="1">
    <location>
        <begin position="1"/>
        <end position="69"/>
    </location>
</feature>
<dbReference type="Proteomes" id="UP000036987">
    <property type="component" value="Unassembled WGS sequence"/>
</dbReference>
<organism evidence="3 4">
    <name type="scientific">Zostera marina</name>
    <name type="common">Eelgrass</name>
    <dbReference type="NCBI Taxonomy" id="29655"/>
    <lineage>
        <taxon>Eukaryota</taxon>
        <taxon>Viridiplantae</taxon>
        <taxon>Streptophyta</taxon>
        <taxon>Embryophyta</taxon>
        <taxon>Tracheophyta</taxon>
        <taxon>Spermatophyta</taxon>
        <taxon>Magnoliopsida</taxon>
        <taxon>Liliopsida</taxon>
        <taxon>Zosteraceae</taxon>
        <taxon>Zostera</taxon>
    </lineage>
</organism>
<dbReference type="PANTHER" id="PTHR46444:SF19">
    <property type="entry name" value="OS02G0745600 PROTEIN"/>
    <property type="match status" value="1"/>
</dbReference>
<evidence type="ECO:0000256" key="1">
    <source>
        <dbReference type="SAM" id="MobiDB-lite"/>
    </source>
</evidence>
<feature type="compositionally biased region" description="Polar residues" evidence="1">
    <location>
        <begin position="41"/>
        <end position="67"/>
    </location>
</feature>
<evidence type="ECO:0000259" key="2">
    <source>
        <dbReference type="PROSITE" id="PS51222"/>
    </source>
</evidence>
<dbReference type="PANTHER" id="PTHR46444">
    <property type="entry name" value="DCD (DEVELOPMENT AND CELL DEATH) DOMAIN PROTEIN-RELATED"/>
    <property type="match status" value="1"/>
</dbReference>
<reference evidence="4" key="1">
    <citation type="journal article" date="2016" name="Nature">
        <title>The genome of the seagrass Zostera marina reveals angiosperm adaptation to the sea.</title>
        <authorList>
            <person name="Olsen J.L."/>
            <person name="Rouze P."/>
            <person name="Verhelst B."/>
            <person name="Lin Y.-C."/>
            <person name="Bayer T."/>
            <person name="Collen J."/>
            <person name="Dattolo E."/>
            <person name="De Paoli E."/>
            <person name="Dittami S."/>
            <person name="Maumus F."/>
            <person name="Michel G."/>
            <person name="Kersting A."/>
            <person name="Lauritano C."/>
            <person name="Lohaus R."/>
            <person name="Toepel M."/>
            <person name="Tonon T."/>
            <person name="Vanneste K."/>
            <person name="Amirebrahimi M."/>
            <person name="Brakel J."/>
            <person name="Bostroem C."/>
            <person name="Chovatia M."/>
            <person name="Grimwood J."/>
            <person name="Jenkins J.W."/>
            <person name="Jueterbock A."/>
            <person name="Mraz A."/>
            <person name="Stam W.T."/>
            <person name="Tice H."/>
            <person name="Bornberg-Bauer E."/>
            <person name="Green P.J."/>
            <person name="Pearson G.A."/>
            <person name="Procaccini G."/>
            <person name="Duarte C.M."/>
            <person name="Schmutz J."/>
            <person name="Reusch T.B.H."/>
            <person name="Van de Peer Y."/>
        </authorList>
    </citation>
    <scope>NUCLEOTIDE SEQUENCE [LARGE SCALE GENOMIC DNA]</scope>
    <source>
        <strain evidence="4">cv. Finnish</strain>
    </source>
</reference>
<proteinExistence type="predicted"/>
<dbReference type="OrthoDB" id="1920894at2759"/>
<gene>
    <name evidence="3" type="ORF">ZOSMA_69G00820</name>
</gene>
<feature type="region of interest" description="Disordered" evidence="1">
    <location>
        <begin position="205"/>
        <end position="323"/>
    </location>
</feature>
<feature type="domain" description="DCD" evidence="2">
    <location>
        <begin position="74"/>
        <end position="201"/>
    </location>
</feature>
<accession>A0A0K9NRH5</accession>
<dbReference type="EMBL" id="LFYR01001802">
    <property type="protein sequence ID" value="KMZ59384.1"/>
    <property type="molecule type" value="Genomic_DNA"/>
</dbReference>
<dbReference type="SMART" id="SM00767">
    <property type="entry name" value="DCD"/>
    <property type="match status" value="1"/>
</dbReference>
<feature type="compositionally biased region" description="Basic and acidic residues" evidence="1">
    <location>
        <begin position="426"/>
        <end position="436"/>
    </location>
</feature>
<dbReference type="STRING" id="29655.A0A0K9NRH5"/>
<feature type="compositionally biased region" description="Basic and acidic residues" evidence="1">
    <location>
        <begin position="211"/>
        <end position="228"/>
    </location>
</feature>